<dbReference type="Proteomes" id="UP000799118">
    <property type="component" value="Unassembled WGS sequence"/>
</dbReference>
<sequence>MYQPLESAHSIKQPTISPSLSRYLQSQLLVWRHPISIYALDNYISGQEGMNAEEWLWSRLGFSAAARACRRLEGYSIDYDNKFRSSGRGVASSCFRYSIPAYDYPQRQCILISLTPTSTAAQSYHSMHNTISLYEWNSTPPSSGKAGLISLKELSKLLKQFQYKSRPLLESDVDSAAVPDNLELVLMLKSSARDCFALRSWREPRKSLEYKRGSMTLAFPVDGARRKCRRFGLFTISGLLFVLEMATELELRCNCCIALGFTLADLLPNIFHENESSFDVRKQVRWGSGGNSEVFEERQPRYRDCVRGFLQGIDTKDDIASQTRVNIQDFDFTAKSSQSTVHYSSHSNLRSCLTSLICIAVAGAQRGLLPQSEIKGGTLIVHEAATAGPTVVGINDIDSEYLFGTMYLVAEAWH</sequence>
<evidence type="ECO:0000313" key="2">
    <source>
        <dbReference type="Proteomes" id="UP000799118"/>
    </source>
</evidence>
<organism evidence="1 2">
    <name type="scientific">Gymnopus androsaceus JB14</name>
    <dbReference type="NCBI Taxonomy" id="1447944"/>
    <lineage>
        <taxon>Eukaryota</taxon>
        <taxon>Fungi</taxon>
        <taxon>Dikarya</taxon>
        <taxon>Basidiomycota</taxon>
        <taxon>Agaricomycotina</taxon>
        <taxon>Agaricomycetes</taxon>
        <taxon>Agaricomycetidae</taxon>
        <taxon>Agaricales</taxon>
        <taxon>Marasmiineae</taxon>
        <taxon>Omphalotaceae</taxon>
        <taxon>Gymnopus</taxon>
    </lineage>
</organism>
<evidence type="ECO:0000313" key="1">
    <source>
        <dbReference type="EMBL" id="KAE9393706.1"/>
    </source>
</evidence>
<reference evidence="1" key="1">
    <citation type="journal article" date="2019" name="Environ. Microbiol.">
        <title>Fungal ecological strategies reflected in gene transcription - a case study of two litter decomposers.</title>
        <authorList>
            <person name="Barbi F."/>
            <person name="Kohler A."/>
            <person name="Barry K."/>
            <person name="Baskaran P."/>
            <person name="Daum C."/>
            <person name="Fauchery L."/>
            <person name="Ihrmark K."/>
            <person name="Kuo A."/>
            <person name="LaButti K."/>
            <person name="Lipzen A."/>
            <person name="Morin E."/>
            <person name="Grigoriev I.V."/>
            <person name="Henrissat B."/>
            <person name="Lindahl B."/>
            <person name="Martin F."/>
        </authorList>
    </citation>
    <scope>NUCLEOTIDE SEQUENCE</scope>
    <source>
        <strain evidence="1">JB14</strain>
    </source>
</reference>
<dbReference type="EMBL" id="ML769566">
    <property type="protein sequence ID" value="KAE9393706.1"/>
    <property type="molecule type" value="Genomic_DNA"/>
</dbReference>
<gene>
    <name evidence="1" type="ORF">BT96DRAFT_943724</name>
</gene>
<dbReference type="AlphaFoldDB" id="A0A6A4H7C6"/>
<accession>A0A6A4H7C6</accession>
<proteinExistence type="predicted"/>
<name>A0A6A4H7C6_9AGAR</name>
<keyword evidence="2" id="KW-1185">Reference proteome</keyword>
<protein>
    <submittedName>
        <fullName evidence="1">Uncharacterized protein</fullName>
    </submittedName>
</protein>